<keyword evidence="3" id="KW-1185">Reference proteome</keyword>
<evidence type="ECO:0000313" key="2">
    <source>
        <dbReference type="EMBL" id="EEQ98613.1"/>
    </source>
</evidence>
<dbReference type="RefSeq" id="XP_002765896.1">
    <property type="nucleotide sequence ID" value="XM_002765850.1"/>
</dbReference>
<gene>
    <name evidence="2" type="ORF">Pmar_PMAR027060</name>
</gene>
<evidence type="ECO:0000256" key="1">
    <source>
        <dbReference type="SAM" id="MobiDB-lite"/>
    </source>
</evidence>
<name>C5LXC9_PERM5</name>
<proteinExistence type="predicted"/>
<dbReference type="GeneID" id="9062315"/>
<dbReference type="Proteomes" id="UP000007800">
    <property type="component" value="Unassembled WGS sequence"/>
</dbReference>
<organism evidence="3">
    <name type="scientific">Perkinsus marinus (strain ATCC 50983 / TXsc)</name>
    <dbReference type="NCBI Taxonomy" id="423536"/>
    <lineage>
        <taxon>Eukaryota</taxon>
        <taxon>Sar</taxon>
        <taxon>Alveolata</taxon>
        <taxon>Perkinsozoa</taxon>
        <taxon>Perkinsea</taxon>
        <taxon>Perkinsida</taxon>
        <taxon>Perkinsidae</taxon>
        <taxon>Perkinsus</taxon>
    </lineage>
</organism>
<feature type="compositionally biased region" description="Basic and acidic residues" evidence="1">
    <location>
        <begin position="39"/>
        <end position="53"/>
    </location>
</feature>
<sequence length="53" mass="6018">MNERIMADGDDTSATSGSLFERWMRSRRGSTGEVEVESEDPKLTIEEERNPIT</sequence>
<dbReference type="AlphaFoldDB" id="C5LXC9"/>
<feature type="region of interest" description="Disordered" evidence="1">
    <location>
        <begin position="1"/>
        <end position="53"/>
    </location>
</feature>
<dbReference type="InParanoid" id="C5LXC9"/>
<accession>C5LXC9</accession>
<dbReference type="EMBL" id="GG686447">
    <property type="protein sequence ID" value="EEQ98613.1"/>
    <property type="molecule type" value="Genomic_DNA"/>
</dbReference>
<dbReference type="OrthoDB" id="754047at2759"/>
<reference evidence="2 3" key="1">
    <citation type="submission" date="2008-07" db="EMBL/GenBank/DDBJ databases">
        <authorList>
            <person name="El-Sayed N."/>
            <person name="Caler E."/>
            <person name="Inman J."/>
            <person name="Amedeo P."/>
            <person name="Hass B."/>
            <person name="Wortman J."/>
        </authorList>
    </citation>
    <scope>NUCLEOTIDE SEQUENCE [LARGE SCALE GENOMIC DNA]</scope>
    <source>
        <strain evidence="3">ATCC 50983 / TXsc</strain>
    </source>
</reference>
<evidence type="ECO:0000313" key="3">
    <source>
        <dbReference type="Proteomes" id="UP000007800"/>
    </source>
</evidence>
<protein>
    <submittedName>
        <fullName evidence="2">Uncharacterized protein</fullName>
    </submittedName>
</protein>